<accession>A0A951PTP0</accession>
<sequence length="132" mass="15172">MDVGRKGKIQQFYYCRQLLEFGCMDECALKQSGISAYLKGYEEQDSLRPFLLPLTKTVSLKSFCIMYVSPLHTAYCFDREISQIIRFFETQNQSTVIFTKNILISSSSRLGCAKRYCYVLEAIAIVLDQDTS</sequence>
<evidence type="ECO:0000313" key="1">
    <source>
        <dbReference type="EMBL" id="MBW4560034.1"/>
    </source>
</evidence>
<protein>
    <submittedName>
        <fullName evidence="1">Uncharacterized protein</fullName>
    </submittedName>
</protein>
<name>A0A951PTP0_9NOST</name>
<proteinExistence type="predicted"/>
<dbReference type="AlphaFoldDB" id="A0A951PTP0"/>
<dbReference type="Proteomes" id="UP000715781">
    <property type="component" value="Unassembled WGS sequence"/>
</dbReference>
<gene>
    <name evidence="1" type="ORF">KME32_02565</name>
</gene>
<dbReference type="EMBL" id="JAHHHN010000001">
    <property type="protein sequence ID" value="MBW4560034.1"/>
    <property type="molecule type" value="Genomic_DNA"/>
</dbReference>
<reference evidence="1" key="2">
    <citation type="journal article" date="2022" name="Microbiol. Resour. Announc.">
        <title>Metagenome Sequencing to Explore Phylogenomics of Terrestrial Cyanobacteria.</title>
        <authorList>
            <person name="Ward R.D."/>
            <person name="Stajich J.E."/>
            <person name="Johansen J.R."/>
            <person name="Huntemann M."/>
            <person name="Clum A."/>
            <person name="Foster B."/>
            <person name="Foster B."/>
            <person name="Roux S."/>
            <person name="Palaniappan K."/>
            <person name="Varghese N."/>
            <person name="Mukherjee S."/>
            <person name="Reddy T.B.K."/>
            <person name="Daum C."/>
            <person name="Copeland A."/>
            <person name="Chen I.A."/>
            <person name="Ivanova N.N."/>
            <person name="Kyrpides N.C."/>
            <person name="Shapiro N."/>
            <person name="Eloe-Fadrosh E.A."/>
            <person name="Pietrasiak N."/>
        </authorList>
    </citation>
    <scope>NUCLEOTIDE SEQUENCE</scope>
    <source>
        <strain evidence="1">JT2-VF2</strain>
    </source>
</reference>
<reference evidence="1" key="1">
    <citation type="submission" date="2021-05" db="EMBL/GenBank/DDBJ databases">
        <authorList>
            <person name="Pietrasiak N."/>
            <person name="Ward R."/>
            <person name="Stajich J.E."/>
            <person name="Kurbessoian T."/>
        </authorList>
    </citation>
    <scope>NUCLEOTIDE SEQUENCE</scope>
    <source>
        <strain evidence="1">JT2-VF2</strain>
    </source>
</reference>
<comment type="caution">
    <text evidence="1">The sequence shown here is derived from an EMBL/GenBank/DDBJ whole genome shotgun (WGS) entry which is preliminary data.</text>
</comment>
<evidence type="ECO:0000313" key="2">
    <source>
        <dbReference type="Proteomes" id="UP000715781"/>
    </source>
</evidence>
<organism evidence="1 2">
    <name type="scientific">Mojavia pulchra JT2-VF2</name>
    <dbReference type="NCBI Taxonomy" id="287848"/>
    <lineage>
        <taxon>Bacteria</taxon>
        <taxon>Bacillati</taxon>
        <taxon>Cyanobacteriota</taxon>
        <taxon>Cyanophyceae</taxon>
        <taxon>Nostocales</taxon>
        <taxon>Nostocaceae</taxon>
    </lineage>
</organism>